<evidence type="ECO:0000313" key="2">
    <source>
        <dbReference type="EMBL" id="ONI19218.1"/>
    </source>
</evidence>
<reference evidence="2 3" key="1">
    <citation type="journal article" date="2013" name="Nat. Genet.">
        <title>The high-quality draft genome of peach (Prunus persica) identifies unique patterns of genetic diversity, domestication and genome evolution.</title>
        <authorList>
            <consortium name="International Peach Genome Initiative"/>
            <person name="Verde I."/>
            <person name="Abbott A.G."/>
            <person name="Scalabrin S."/>
            <person name="Jung S."/>
            <person name="Shu S."/>
            <person name="Marroni F."/>
            <person name="Zhebentyayeva T."/>
            <person name="Dettori M.T."/>
            <person name="Grimwood J."/>
            <person name="Cattonaro F."/>
            <person name="Zuccolo A."/>
            <person name="Rossini L."/>
            <person name="Jenkins J."/>
            <person name="Vendramin E."/>
            <person name="Meisel L.A."/>
            <person name="Decroocq V."/>
            <person name="Sosinski B."/>
            <person name="Prochnik S."/>
            <person name="Mitros T."/>
            <person name="Policriti A."/>
            <person name="Cipriani G."/>
            <person name="Dondini L."/>
            <person name="Ficklin S."/>
            <person name="Goodstein D.M."/>
            <person name="Xuan P."/>
            <person name="Del Fabbro C."/>
            <person name="Aramini V."/>
            <person name="Copetti D."/>
            <person name="Gonzalez S."/>
            <person name="Horner D.S."/>
            <person name="Falchi R."/>
            <person name="Lucas S."/>
            <person name="Mica E."/>
            <person name="Maldonado J."/>
            <person name="Lazzari B."/>
            <person name="Bielenberg D."/>
            <person name="Pirona R."/>
            <person name="Miculan M."/>
            <person name="Barakat A."/>
            <person name="Testolin R."/>
            <person name="Stella A."/>
            <person name="Tartarini S."/>
            <person name="Tonutti P."/>
            <person name="Arus P."/>
            <person name="Orellana A."/>
            <person name="Wells C."/>
            <person name="Main D."/>
            <person name="Vizzotto G."/>
            <person name="Silva H."/>
            <person name="Salamini F."/>
            <person name="Schmutz J."/>
            <person name="Morgante M."/>
            <person name="Rokhsar D.S."/>
        </authorList>
    </citation>
    <scope>NUCLEOTIDE SEQUENCE [LARGE SCALE GENOMIC DNA]</scope>
    <source>
        <strain evidence="3">cv. Nemared</strain>
    </source>
</reference>
<keyword evidence="1" id="KW-0812">Transmembrane</keyword>
<dbReference type="AlphaFoldDB" id="A0A251Q5X6"/>
<feature type="transmembrane region" description="Helical" evidence="1">
    <location>
        <begin position="157"/>
        <end position="175"/>
    </location>
</feature>
<evidence type="ECO:0000313" key="3">
    <source>
        <dbReference type="Proteomes" id="UP000006882"/>
    </source>
</evidence>
<name>A0A251Q5X6_PRUPE</name>
<dbReference type="Proteomes" id="UP000006882">
    <property type="component" value="Chromosome G3"/>
</dbReference>
<organism evidence="2 3">
    <name type="scientific">Prunus persica</name>
    <name type="common">Peach</name>
    <name type="synonym">Amygdalus persica</name>
    <dbReference type="NCBI Taxonomy" id="3760"/>
    <lineage>
        <taxon>Eukaryota</taxon>
        <taxon>Viridiplantae</taxon>
        <taxon>Streptophyta</taxon>
        <taxon>Embryophyta</taxon>
        <taxon>Tracheophyta</taxon>
        <taxon>Spermatophyta</taxon>
        <taxon>Magnoliopsida</taxon>
        <taxon>eudicotyledons</taxon>
        <taxon>Gunneridae</taxon>
        <taxon>Pentapetalae</taxon>
        <taxon>rosids</taxon>
        <taxon>fabids</taxon>
        <taxon>Rosales</taxon>
        <taxon>Rosaceae</taxon>
        <taxon>Amygdaloideae</taxon>
        <taxon>Amygdaleae</taxon>
        <taxon>Prunus</taxon>
    </lineage>
</organism>
<keyword evidence="1" id="KW-1133">Transmembrane helix</keyword>
<evidence type="ECO:0000256" key="1">
    <source>
        <dbReference type="SAM" id="Phobius"/>
    </source>
</evidence>
<keyword evidence="1" id="KW-0472">Membrane</keyword>
<dbReference type="EMBL" id="CM007653">
    <property type="protein sequence ID" value="ONI19218.1"/>
    <property type="molecule type" value="Genomic_DNA"/>
</dbReference>
<proteinExistence type="predicted"/>
<keyword evidence="3" id="KW-1185">Reference proteome</keyword>
<sequence length="180" mass="20986">MHPCKVTSKLFGLCTHEKLHLNYSFSSQIPVHWIRDFDRTVLDLLLLCTKAEIINTYLECYGNKRKQLLPNSLFIYEQARLSLSLYGYISMFIRPNTAKRLCSPIGFFFSVCFQSFPSLFGTTPCFLVEISRGLSFHFSTRECCLASLGNSYPASTFLFLSFFLLGFLHIWIYLIDRRRR</sequence>
<dbReference type="Gramene" id="ONI19218">
    <property type="protein sequence ID" value="ONI19218"/>
    <property type="gene ID" value="PRUPE_3G265400"/>
</dbReference>
<protein>
    <submittedName>
        <fullName evidence="2">Uncharacterized protein</fullName>
    </submittedName>
</protein>
<gene>
    <name evidence="2" type="ORF">PRUPE_3G265400</name>
</gene>
<feature type="transmembrane region" description="Helical" evidence="1">
    <location>
        <begin position="101"/>
        <end position="120"/>
    </location>
</feature>
<accession>A0A251Q5X6</accession>